<reference evidence="2" key="1">
    <citation type="submission" date="2023-10" db="EMBL/GenBank/DDBJ databases">
        <authorList>
            <person name="Chen Y."/>
            <person name="Shah S."/>
            <person name="Dougan E. K."/>
            <person name="Thang M."/>
            <person name="Chan C."/>
        </authorList>
    </citation>
    <scope>NUCLEOTIDE SEQUENCE [LARGE SCALE GENOMIC DNA]</scope>
</reference>
<dbReference type="EMBL" id="CAUYUJ010014935">
    <property type="protein sequence ID" value="CAK0847847.1"/>
    <property type="molecule type" value="Genomic_DNA"/>
</dbReference>
<sequence length="142" mass="15682">MEKMDSHLGPLKAQHWRGSKKLKSRADSLTGSEQEEYGEWRVPEHWGSMTEDDPAKLSVENAGEATQGDVDNLDSEKGENKSELVKIQRELEDPKTDPRAQFDKCATVSIEGNTILANAEKNATAKTRAAALVADLAKHIPR</sequence>
<proteinExistence type="predicted"/>
<feature type="compositionally biased region" description="Basic residues" evidence="1">
    <location>
        <begin position="14"/>
        <end position="23"/>
    </location>
</feature>
<accession>A0ABN9TPJ9</accession>
<feature type="region of interest" description="Disordered" evidence="1">
    <location>
        <begin position="1"/>
        <end position="83"/>
    </location>
</feature>
<evidence type="ECO:0000313" key="2">
    <source>
        <dbReference type="EMBL" id="CAK0847847.1"/>
    </source>
</evidence>
<gene>
    <name evidence="2" type="ORF">PCOR1329_LOCUS40943</name>
</gene>
<name>A0ABN9TPJ9_9DINO</name>
<evidence type="ECO:0000313" key="3">
    <source>
        <dbReference type="Proteomes" id="UP001189429"/>
    </source>
</evidence>
<evidence type="ECO:0000256" key="1">
    <source>
        <dbReference type="SAM" id="MobiDB-lite"/>
    </source>
</evidence>
<feature type="compositionally biased region" description="Basic and acidic residues" evidence="1">
    <location>
        <begin position="74"/>
        <end position="83"/>
    </location>
</feature>
<keyword evidence="3" id="KW-1185">Reference proteome</keyword>
<organism evidence="2 3">
    <name type="scientific">Prorocentrum cordatum</name>
    <dbReference type="NCBI Taxonomy" id="2364126"/>
    <lineage>
        <taxon>Eukaryota</taxon>
        <taxon>Sar</taxon>
        <taxon>Alveolata</taxon>
        <taxon>Dinophyceae</taxon>
        <taxon>Prorocentrales</taxon>
        <taxon>Prorocentraceae</taxon>
        <taxon>Prorocentrum</taxon>
    </lineage>
</organism>
<protein>
    <submittedName>
        <fullName evidence="2">Uncharacterized protein</fullName>
    </submittedName>
</protein>
<feature type="non-terminal residue" evidence="2">
    <location>
        <position position="142"/>
    </location>
</feature>
<comment type="caution">
    <text evidence="2">The sequence shown here is derived from an EMBL/GenBank/DDBJ whole genome shotgun (WGS) entry which is preliminary data.</text>
</comment>
<dbReference type="Proteomes" id="UP001189429">
    <property type="component" value="Unassembled WGS sequence"/>
</dbReference>